<protein>
    <submittedName>
        <fullName evidence="1">Uncharacterized protein</fullName>
    </submittedName>
</protein>
<name>A0A3Q7H2R8_SOLLC</name>
<proteinExistence type="predicted"/>
<dbReference type="Gramene" id="Solyc06g083937.1.1">
    <property type="protein sequence ID" value="Solyc06g083937.1.1"/>
    <property type="gene ID" value="Solyc06g083937.1"/>
</dbReference>
<dbReference type="InParanoid" id="A0A3Q7H2R8"/>
<sequence>MTGTGYLMTSSDGKCSSIWYISIHASLRWLAYLAFSRHLNQIKQPPLNSSMIRTLKHPFVVWLQRMVLPGSSRVGEKLTNIDSEKKQQALSMAHSNTCCLDGSRSIIQVILGKIFLVFDFRIFIFAYSYPLCDIVRDMAMLALSTSALCSGSHLKLRGLKLLRIVADKLQTGERPDVSINICQPWNACRLEREYSKHNFATEIFYNGFEHTFVA</sequence>
<reference evidence="1" key="1">
    <citation type="journal article" date="2012" name="Nature">
        <title>The tomato genome sequence provides insights into fleshy fruit evolution.</title>
        <authorList>
            <consortium name="Tomato Genome Consortium"/>
        </authorList>
    </citation>
    <scope>NUCLEOTIDE SEQUENCE [LARGE SCALE GENOMIC DNA]</scope>
    <source>
        <strain evidence="1">cv. Heinz 1706</strain>
    </source>
</reference>
<organism evidence="1">
    <name type="scientific">Solanum lycopersicum</name>
    <name type="common">Tomato</name>
    <name type="synonym">Lycopersicon esculentum</name>
    <dbReference type="NCBI Taxonomy" id="4081"/>
    <lineage>
        <taxon>Eukaryota</taxon>
        <taxon>Viridiplantae</taxon>
        <taxon>Streptophyta</taxon>
        <taxon>Embryophyta</taxon>
        <taxon>Tracheophyta</taxon>
        <taxon>Spermatophyta</taxon>
        <taxon>Magnoliopsida</taxon>
        <taxon>eudicotyledons</taxon>
        <taxon>Gunneridae</taxon>
        <taxon>Pentapetalae</taxon>
        <taxon>asterids</taxon>
        <taxon>lamiids</taxon>
        <taxon>Solanales</taxon>
        <taxon>Solanaceae</taxon>
        <taxon>Solanoideae</taxon>
        <taxon>Solaneae</taxon>
        <taxon>Solanum</taxon>
        <taxon>Solanum subgen. Lycopersicon</taxon>
    </lineage>
</organism>
<evidence type="ECO:0000313" key="2">
    <source>
        <dbReference type="Proteomes" id="UP000004994"/>
    </source>
</evidence>
<accession>A0A3Q7H2R8</accession>
<evidence type="ECO:0000313" key="1">
    <source>
        <dbReference type="EnsemblPlants" id="Solyc06g083937.1.1"/>
    </source>
</evidence>
<dbReference type="AlphaFoldDB" id="A0A3Q7H2R8"/>
<dbReference type="EnsemblPlants" id="Solyc06g083937.1.1">
    <property type="protein sequence ID" value="Solyc06g083937.1.1"/>
    <property type="gene ID" value="Solyc06g083937.1"/>
</dbReference>
<keyword evidence="2" id="KW-1185">Reference proteome</keyword>
<reference evidence="1" key="2">
    <citation type="submission" date="2019-01" db="UniProtKB">
        <authorList>
            <consortium name="EnsemblPlants"/>
        </authorList>
    </citation>
    <scope>IDENTIFICATION</scope>
    <source>
        <strain evidence="1">cv. Heinz 1706</strain>
    </source>
</reference>
<dbReference type="Proteomes" id="UP000004994">
    <property type="component" value="Chromosome 6"/>
</dbReference>